<proteinExistence type="predicted"/>
<dbReference type="RefSeq" id="WP_246429986.1">
    <property type="nucleotide sequence ID" value="NZ_JACHMK010000001.1"/>
</dbReference>
<reference evidence="3" key="1">
    <citation type="submission" date="2020-08" db="EMBL/GenBank/DDBJ databases">
        <title>Sequencing the genomes of 1000 actinobacteria strains.</title>
        <authorList>
            <person name="Klenk H.-P."/>
        </authorList>
    </citation>
    <scope>NUCLEOTIDE SEQUENCE</scope>
    <source>
        <strain evidence="3">DSM 10695</strain>
    </source>
</reference>
<gene>
    <name evidence="3" type="ORF">HD592_001001</name>
</gene>
<protein>
    <recommendedName>
        <fullName evidence="5">LysM peptidoglycan-binding domain-containing protein</fullName>
    </recommendedName>
</protein>
<comment type="caution">
    <text evidence="3">The sequence shown here is derived from an EMBL/GenBank/DDBJ whole genome shotgun (WGS) entry which is preliminary data.</text>
</comment>
<evidence type="ECO:0000256" key="1">
    <source>
        <dbReference type="SAM" id="MobiDB-lite"/>
    </source>
</evidence>
<dbReference type="InterPro" id="IPR036779">
    <property type="entry name" value="LysM_dom_sf"/>
</dbReference>
<organism evidence="3 4">
    <name type="scientific">Schaalia hyovaginalis</name>
    <dbReference type="NCBI Taxonomy" id="29316"/>
    <lineage>
        <taxon>Bacteria</taxon>
        <taxon>Bacillati</taxon>
        <taxon>Actinomycetota</taxon>
        <taxon>Actinomycetes</taxon>
        <taxon>Actinomycetales</taxon>
        <taxon>Actinomycetaceae</taxon>
        <taxon>Schaalia</taxon>
    </lineage>
</organism>
<sequence length="157" mass="15945">MSAMVSAARTVSPVFGDSRPVSGLGSHSAEVRSLDSAPSARRRREALRRDEPSSLRRPVVPASRGVGAGARLVRLLAGALATLALGAAGAGAGLMLSPGTYSGPTAVHAVSSGESLWSIAQGVNTDRPLEEVVTDIEALNGIEGGLVVGDLIEVPIR</sequence>
<name>A0A923E1W1_9ACTO</name>
<dbReference type="InterPro" id="IPR018392">
    <property type="entry name" value="LysM"/>
</dbReference>
<accession>A0A923E1W1</accession>
<evidence type="ECO:0000313" key="3">
    <source>
        <dbReference type="EMBL" id="MBB6334436.1"/>
    </source>
</evidence>
<keyword evidence="2" id="KW-0472">Membrane</keyword>
<dbReference type="Gene3D" id="3.10.350.10">
    <property type="entry name" value="LysM domain"/>
    <property type="match status" value="1"/>
</dbReference>
<keyword evidence="4" id="KW-1185">Reference proteome</keyword>
<keyword evidence="2" id="KW-1133">Transmembrane helix</keyword>
<dbReference type="Proteomes" id="UP000617426">
    <property type="component" value="Unassembled WGS sequence"/>
</dbReference>
<dbReference type="AlphaFoldDB" id="A0A923E1W1"/>
<keyword evidence="2" id="KW-0812">Transmembrane</keyword>
<dbReference type="CDD" id="cd00118">
    <property type="entry name" value="LysM"/>
    <property type="match status" value="1"/>
</dbReference>
<feature type="region of interest" description="Disordered" evidence="1">
    <location>
        <begin position="16"/>
        <end position="61"/>
    </location>
</feature>
<evidence type="ECO:0000313" key="4">
    <source>
        <dbReference type="Proteomes" id="UP000617426"/>
    </source>
</evidence>
<feature type="transmembrane region" description="Helical" evidence="2">
    <location>
        <begin position="72"/>
        <end position="96"/>
    </location>
</feature>
<dbReference type="EMBL" id="JACHMK010000001">
    <property type="protein sequence ID" value="MBB6334436.1"/>
    <property type="molecule type" value="Genomic_DNA"/>
</dbReference>
<evidence type="ECO:0008006" key="5">
    <source>
        <dbReference type="Google" id="ProtNLM"/>
    </source>
</evidence>
<evidence type="ECO:0000256" key="2">
    <source>
        <dbReference type="SAM" id="Phobius"/>
    </source>
</evidence>